<evidence type="ECO:0000256" key="2">
    <source>
        <dbReference type="SAM" id="Phobius"/>
    </source>
</evidence>
<dbReference type="GO" id="GO:0004713">
    <property type="term" value="F:protein tyrosine kinase activity"/>
    <property type="evidence" value="ECO:0007669"/>
    <property type="project" value="TreeGrafter"/>
</dbReference>
<proteinExistence type="predicted"/>
<evidence type="ECO:0000313" key="3">
    <source>
        <dbReference type="EMBL" id="MDQ0291272.1"/>
    </source>
</evidence>
<feature type="coiled-coil region" evidence="1">
    <location>
        <begin position="288"/>
        <end position="357"/>
    </location>
</feature>
<keyword evidence="2" id="KW-0472">Membrane</keyword>
<accession>A0AAE3VIP4</accession>
<dbReference type="EMBL" id="JAUSVL010000001">
    <property type="protein sequence ID" value="MDQ0291272.1"/>
    <property type="molecule type" value="Genomic_DNA"/>
</dbReference>
<reference evidence="3" key="1">
    <citation type="submission" date="2023-07" db="EMBL/GenBank/DDBJ databases">
        <title>Genomic Encyclopedia of Type Strains, Phase IV (KMG-IV): sequencing the most valuable type-strain genomes for metagenomic binning, comparative biology and taxonomic classification.</title>
        <authorList>
            <person name="Goeker M."/>
        </authorList>
    </citation>
    <scope>NUCLEOTIDE SEQUENCE</scope>
    <source>
        <strain evidence="3">DSM 24202</strain>
    </source>
</reference>
<dbReference type="RefSeq" id="WP_307263824.1">
    <property type="nucleotide sequence ID" value="NZ_JAUSVL010000001.1"/>
</dbReference>
<keyword evidence="2" id="KW-1133">Transmembrane helix</keyword>
<evidence type="ECO:0000313" key="4">
    <source>
        <dbReference type="Proteomes" id="UP001238163"/>
    </source>
</evidence>
<dbReference type="AlphaFoldDB" id="A0AAE3VIP4"/>
<name>A0AAE3VIP4_9BACT</name>
<dbReference type="InterPro" id="IPR050445">
    <property type="entry name" value="Bact_polysacc_biosynth/exp"/>
</dbReference>
<keyword evidence="4" id="KW-1185">Reference proteome</keyword>
<dbReference type="Proteomes" id="UP001238163">
    <property type="component" value="Unassembled WGS sequence"/>
</dbReference>
<organism evidence="3 4">
    <name type="scientific">Oligosphaera ethanolica</name>
    <dbReference type="NCBI Taxonomy" id="760260"/>
    <lineage>
        <taxon>Bacteria</taxon>
        <taxon>Pseudomonadati</taxon>
        <taxon>Lentisphaerota</taxon>
        <taxon>Oligosphaeria</taxon>
        <taxon>Oligosphaerales</taxon>
        <taxon>Oligosphaeraceae</taxon>
        <taxon>Oligosphaera</taxon>
    </lineage>
</organism>
<keyword evidence="1" id="KW-0175">Coiled coil</keyword>
<protein>
    <submittedName>
        <fullName evidence="3">Uncharacterized protein involved in exopolysaccharide biosynthesis</fullName>
    </submittedName>
</protein>
<dbReference type="GO" id="GO:0005886">
    <property type="term" value="C:plasma membrane"/>
    <property type="evidence" value="ECO:0007669"/>
    <property type="project" value="TreeGrafter"/>
</dbReference>
<keyword evidence="2" id="KW-0812">Transmembrane</keyword>
<feature type="transmembrane region" description="Helical" evidence="2">
    <location>
        <begin position="35"/>
        <end position="54"/>
    </location>
</feature>
<comment type="caution">
    <text evidence="3">The sequence shown here is derived from an EMBL/GenBank/DDBJ whole genome shotgun (WGS) entry which is preliminary data.</text>
</comment>
<sequence length="677" mass="76661">MDQFVTNEIAVQGSPSLDFFWRFDWRVVALLLKRWSLVLLAVFIAIALTSHVAMQRRSLHSMRRWQAEVKLFHQIRSERVPSFYKQIDTKVIAEIIGNSTQLRKAAERMQLSGDQAAALGGLIEVELVKNRPSVITVRASYSDAKMAAALANAVAEEGLNAYIELQNGTLQGMLMERRQRRIRLQDSLYELEKSLANFSVPGSLLRPDKELDRLSNEITALMMQLAVDETEVVRLGVACEETVKAMAGIDKEVRMLSRIVGGSDTELSRLRGRLVTMQQQYTENNPQIRVLQDEIDGRQRLLEEAANKEKGLDEEVFTINTVYTTLEQRLLQAQIDRVALQKRIDVEKARLDELRKVVKLQQDMSAGYQEVQRKMMSITQSITQLDGTINDMELLLNSAVPDLSILDTASVPRAPSINTKKTMVLSLAGASFMLFFLMAMLIAHEVILGTIKSPRDFHYVSDMDELGMLPVDSEVGAYVLDAALHNVFIQMRQRFGEGRRIFLCQMSPNPMINQLRASWNMNFGTNGLQVFWLKCLSMSAREEQKERTGQGKERIPDEGMVAIEKFGNHGYFYCENPLVLTPAEWELLNADLTELERQYGVVVIEREMPKLSVGVLSEQFCRMVDYTVVLASFGVEKKMSLRRLLSDERLSGIPIGGILTGVKKKYWRVFMGENSGG</sequence>
<dbReference type="PANTHER" id="PTHR32309:SF13">
    <property type="entry name" value="FERRIC ENTEROBACTIN TRANSPORT PROTEIN FEPE"/>
    <property type="match status" value="1"/>
</dbReference>
<gene>
    <name evidence="3" type="ORF">J3R75_003379</name>
</gene>
<dbReference type="PANTHER" id="PTHR32309">
    <property type="entry name" value="TYROSINE-PROTEIN KINASE"/>
    <property type="match status" value="1"/>
</dbReference>
<feature type="transmembrane region" description="Helical" evidence="2">
    <location>
        <begin position="423"/>
        <end position="443"/>
    </location>
</feature>
<evidence type="ECO:0000256" key="1">
    <source>
        <dbReference type="SAM" id="Coils"/>
    </source>
</evidence>